<accession>A0A2I8AHV3</accession>
<dbReference type="Proteomes" id="UP000217465">
    <property type="component" value="Unassembled WGS sequence"/>
</dbReference>
<evidence type="ECO:0000313" key="1">
    <source>
        <dbReference type="EMBL" id="MDT2731035.1"/>
    </source>
</evidence>
<gene>
    <name evidence="2" type="ORF">A9Y57_00413</name>
    <name evidence="1" type="ORF">P7G31_02045</name>
</gene>
<reference evidence="1" key="2">
    <citation type="submission" date="2023-03" db="EMBL/GenBank/DDBJ databases">
        <authorList>
            <person name="Shen W."/>
            <person name="Cai J."/>
        </authorList>
    </citation>
    <scope>NUCLEOTIDE SEQUENCE</scope>
    <source>
        <strain evidence="1">P82-2</strain>
    </source>
</reference>
<sequence length="155" mass="17927">MNKKLLPTETGYTLTLTYDIKGHIDDFWSLLATTSGLQKWFPELTRQENSLRFLAGQSDVSLAILKEEKASAFAFDWFGATITFIISKNDTMNCHQISFTEEIPSTFEHASRDLAGWYNQNHRLMIYANTGHLPNTMALYQDSQDWINNQLRKKR</sequence>
<dbReference type="RefSeq" id="WP_003107755.1">
    <property type="nucleotide sequence ID" value="NZ_CP025420.1"/>
</dbReference>
<comment type="caution">
    <text evidence="2">The sequence shown here is derived from an EMBL/GenBank/DDBJ whole genome shotgun (WGS) entry which is preliminary data.</text>
</comment>
<dbReference type="EMBL" id="JARQAG010000002">
    <property type="protein sequence ID" value="MDT2731035.1"/>
    <property type="molecule type" value="Genomic_DNA"/>
</dbReference>
<dbReference type="AlphaFoldDB" id="A0A2I8AHV3"/>
<dbReference type="Gene3D" id="3.30.530.20">
    <property type="match status" value="1"/>
</dbReference>
<evidence type="ECO:0000313" key="3">
    <source>
        <dbReference type="Proteomes" id="UP000217465"/>
    </source>
</evidence>
<dbReference type="SUPFAM" id="SSF55961">
    <property type="entry name" value="Bet v1-like"/>
    <property type="match status" value="1"/>
</dbReference>
<dbReference type="InterPro" id="IPR023393">
    <property type="entry name" value="START-like_dom_sf"/>
</dbReference>
<organism evidence="2 3">
    <name type="scientific">Streptococcus parauberis</name>
    <dbReference type="NCBI Taxonomy" id="1348"/>
    <lineage>
        <taxon>Bacteria</taxon>
        <taxon>Bacillati</taxon>
        <taxon>Bacillota</taxon>
        <taxon>Bacilli</taxon>
        <taxon>Lactobacillales</taxon>
        <taxon>Streptococcaceae</taxon>
        <taxon>Streptococcus</taxon>
    </lineage>
</organism>
<evidence type="ECO:0000313" key="2">
    <source>
        <dbReference type="EMBL" id="PCH13779.1"/>
    </source>
</evidence>
<name>A0A2I8AHV3_9STRE</name>
<reference evidence="2 3" key="1">
    <citation type="submission" date="2016-06" db="EMBL/GenBank/DDBJ databases">
        <authorList>
            <person name="Haines A.N."/>
            <person name="Council K.R."/>
        </authorList>
    </citation>
    <scope>NUCLEOTIDE SEQUENCE [LARGE SCALE GENOMIC DNA]</scope>
    <source>
        <strain evidence="2 3">SP158-29</strain>
    </source>
</reference>
<protein>
    <recommendedName>
        <fullName evidence="4">Activator of Hsp90 ATPase 1 family protein</fullName>
    </recommendedName>
</protein>
<evidence type="ECO:0008006" key="4">
    <source>
        <dbReference type="Google" id="ProtNLM"/>
    </source>
</evidence>
<dbReference type="EMBL" id="NSGR01000004">
    <property type="protein sequence ID" value="PCH13779.1"/>
    <property type="molecule type" value="Genomic_DNA"/>
</dbReference>
<dbReference type="Proteomes" id="UP001180515">
    <property type="component" value="Unassembled WGS sequence"/>
</dbReference>
<proteinExistence type="predicted"/>